<evidence type="ECO:0000256" key="1">
    <source>
        <dbReference type="SAM" id="MobiDB-lite"/>
    </source>
</evidence>
<feature type="region of interest" description="Disordered" evidence="1">
    <location>
        <begin position="554"/>
        <end position="585"/>
    </location>
</feature>
<dbReference type="Proteomes" id="UP000605992">
    <property type="component" value="Unassembled WGS sequence"/>
</dbReference>
<sequence>MSPIEPAHEPVNTEPGGNAPAHPERVTPEPAQHDQLTDGLTVSAAELLERVEPLPYPQRMRELALHARRLAGSAHLRVLLNALSATDARTQHGQHDYGRRTALHMAMAARDIGFVETVLGGTDMRLRRAALRAVRTLPVPDEAASTVLDDAPLDLRLAFYRTLLHGRREALAETLLPEVHARWGDREAAVLLPACGGHTVSRWLPRLAHAVTSWTALGKRHPGAVLEAAHRELASGTPPWMWWHRRAAGAAHAAAAEPYRMLRLLEEHNLGPQAVRLPANVLTVLFTTDRARTAAMFTPGTLWDWNGPFPSVLRHLREYPESELIALAPGDAYSLRFLLRSLPPGRRNAVFDAVVQRTGGPTAMWSLHLLDVLPADRAAAEARRMLEWHASVWHSARSRLDDPELPLKLTAHLPYEEAAGPLREAAISGDPRRRGLARRLLLECAARTGDRTTLTAVLSDLAERTANEQDPLRGALLTALHDISPGLLDDACVAALESLAVHAVEARDSSPGTRAALRRLAGRMLRHHDPAKAPALTAWAMGAFEKLVARHGVAGLEPHKPEPQLTPTRRRRLRRQMPRPGGADRLDLVLRRGQEHGLLARLRPHLRAARERGDFSLAVALARVLGRRAWALDELQDDLGSAVRLAQEPVAREAAELWLASPYTREERVLGLVREEPAAIVLPHVWRTVAGRRTELLVPLLESAQGSRFSSSEWIPPVSGGMTGRWTPAQRDHVRELLSGVVEDARVAAASRVAAVTAVGRINASVDRLLTWAGHSDAVQAEAALEALAGCDAPAQALPTLLGHARGRVSPVAVAALAKCCRRVPPSLLGPALERVLVAPGGTVALRKLAVRQLERHRPPGAADLLIRVWEDPGLHRDVRVTVAGALRRMPEDPRALETLGAAADRYAGELMLRTLFQAHPMEYAPHVRGTYADLVLRLLMAADGPGVRFRGTKAFNTWAAWYRGDRHRLVGAVTDLGSRHEQTATQAFLALLSAGTIRFEALDVLARLVASIPSDGLDSSMATPAMTRTKEIAQTLARMHLSESPPEPWELRLSRDAVELLAAEPRLMPQAVLIAKAALPPPVGAHGDPSRLADSLCELAEMVRDRPLLAAGTAKALLPGRYHRRHVELAEPELLLPAVRRLLDQNHLAASLFALELIRAGGGQTGWAGEWRELLRELRASPDVELRQEAWDISVTEPP</sequence>
<comment type="caution">
    <text evidence="2">The sequence shown here is derived from an EMBL/GenBank/DDBJ whole genome shotgun (WGS) entry which is preliminary data.</text>
</comment>
<name>A0A8J3XUE4_9ACTN</name>
<evidence type="ECO:0000313" key="3">
    <source>
        <dbReference type="Proteomes" id="UP000605992"/>
    </source>
</evidence>
<keyword evidence="3" id="KW-1185">Reference proteome</keyword>
<dbReference type="InterPro" id="IPR016024">
    <property type="entry name" value="ARM-type_fold"/>
</dbReference>
<dbReference type="SUPFAM" id="SSF48371">
    <property type="entry name" value="ARM repeat"/>
    <property type="match status" value="1"/>
</dbReference>
<feature type="compositionally biased region" description="Basic and acidic residues" evidence="1">
    <location>
        <begin position="22"/>
        <end position="34"/>
    </location>
</feature>
<reference evidence="2" key="1">
    <citation type="submission" date="2021-01" db="EMBL/GenBank/DDBJ databases">
        <title>Whole genome shotgun sequence of Planotetraspora thailandica NBRC 104271.</title>
        <authorList>
            <person name="Komaki H."/>
            <person name="Tamura T."/>
        </authorList>
    </citation>
    <scope>NUCLEOTIDE SEQUENCE</scope>
    <source>
        <strain evidence="2">NBRC 104271</strain>
    </source>
</reference>
<feature type="compositionally biased region" description="Basic residues" evidence="1">
    <location>
        <begin position="568"/>
        <end position="577"/>
    </location>
</feature>
<protein>
    <submittedName>
        <fullName evidence="2">Uncharacterized protein</fullName>
    </submittedName>
</protein>
<dbReference type="EMBL" id="BOOR01000006">
    <property type="protein sequence ID" value="GII52551.1"/>
    <property type="molecule type" value="Genomic_DNA"/>
</dbReference>
<proteinExistence type="predicted"/>
<evidence type="ECO:0000313" key="2">
    <source>
        <dbReference type="EMBL" id="GII52551.1"/>
    </source>
</evidence>
<organism evidence="2 3">
    <name type="scientific">Planotetraspora thailandica</name>
    <dbReference type="NCBI Taxonomy" id="487172"/>
    <lineage>
        <taxon>Bacteria</taxon>
        <taxon>Bacillati</taxon>
        <taxon>Actinomycetota</taxon>
        <taxon>Actinomycetes</taxon>
        <taxon>Streptosporangiales</taxon>
        <taxon>Streptosporangiaceae</taxon>
        <taxon>Planotetraspora</taxon>
    </lineage>
</organism>
<feature type="region of interest" description="Disordered" evidence="1">
    <location>
        <begin position="1"/>
        <end position="34"/>
    </location>
</feature>
<gene>
    <name evidence="2" type="ORF">Pth03_09400</name>
</gene>
<accession>A0A8J3XUE4</accession>
<dbReference type="AlphaFoldDB" id="A0A8J3XUE4"/>